<dbReference type="Gene3D" id="3.60.10.10">
    <property type="entry name" value="Endonuclease/exonuclease/phosphatase"/>
    <property type="match status" value="1"/>
</dbReference>
<keyword evidence="1" id="KW-0863">Zinc-finger</keyword>
<dbReference type="PANTHER" id="PTHR31286">
    <property type="entry name" value="GLYCINE-RICH CELL WALL STRUCTURAL PROTEIN 1.8-LIKE"/>
    <property type="match status" value="1"/>
</dbReference>
<dbReference type="GO" id="GO:0008270">
    <property type="term" value="F:zinc ion binding"/>
    <property type="evidence" value="ECO:0007669"/>
    <property type="project" value="UniProtKB-KW"/>
</dbReference>
<dbReference type="PROSITE" id="PS50158">
    <property type="entry name" value="ZF_CCHC"/>
    <property type="match status" value="1"/>
</dbReference>
<name>A0A7J8ZBK6_9ROSI</name>
<dbReference type="InterPro" id="IPR036691">
    <property type="entry name" value="Endo/exonu/phosph_ase_sf"/>
</dbReference>
<dbReference type="EMBL" id="JABEZV010000004">
    <property type="protein sequence ID" value="MBA0709141.1"/>
    <property type="molecule type" value="Genomic_DNA"/>
</dbReference>
<dbReference type="InterPro" id="IPR040256">
    <property type="entry name" value="At4g02000-like"/>
</dbReference>
<dbReference type="InterPro" id="IPR001878">
    <property type="entry name" value="Znf_CCHC"/>
</dbReference>
<feature type="region of interest" description="Disordered" evidence="2">
    <location>
        <begin position="133"/>
        <end position="164"/>
    </location>
</feature>
<dbReference type="GO" id="GO:0003676">
    <property type="term" value="F:nucleic acid binding"/>
    <property type="evidence" value="ECO:0007669"/>
    <property type="project" value="InterPro"/>
</dbReference>
<feature type="compositionally biased region" description="Polar residues" evidence="2">
    <location>
        <begin position="136"/>
        <end position="146"/>
    </location>
</feature>
<evidence type="ECO:0000313" key="4">
    <source>
        <dbReference type="EMBL" id="MBA0709141.1"/>
    </source>
</evidence>
<dbReference type="PANTHER" id="PTHR31286:SF173">
    <property type="entry name" value="DUF4283 DOMAIN-CONTAINING PROTEIN"/>
    <property type="match status" value="1"/>
</dbReference>
<feature type="domain" description="CCHC-type" evidence="3">
    <location>
        <begin position="81"/>
        <end position="94"/>
    </location>
</feature>
<comment type="caution">
    <text evidence="4">The sequence shown here is derived from an EMBL/GenBank/DDBJ whole genome shotgun (WGS) entry which is preliminary data.</text>
</comment>
<keyword evidence="1" id="KW-0479">Metal-binding</keyword>
<evidence type="ECO:0000313" key="5">
    <source>
        <dbReference type="Proteomes" id="UP000593574"/>
    </source>
</evidence>
<keyword evidence="5" id="KW-1185">Reference proteome</keyword>
<reference evidence="4 5" key="1">
    <citation type="journal article" date="2019" name="Genome Biol. Evol.">
        <title>Insights into the evolution of the New World diploid cottons (Gossypium, subgenus Houzingenia) based on genome sequencing.</title>
        <authorList>
            <person name="Grover C.E."/>
            <person name="Arick M.A. 2nd"/>
            <person name="Thrash A."/>
            <person name="Conover J.L."/>
            <person name="Sanders W.S."/>
            <person name="Peterson D.G."/>
            <person name="Frelichowski J.E."/>
            <person name="Scheffler J.A."/>
            <person name="Scheffler B.E."/>
            <person name="Wendel J.F."/>
        </authorList>
    </citation>
    <scope>NUCLEOTIDE SEQUENCE [LARGE SCALE GENOMIC DNA]</scope>
    <source>
        <strain evidence="4">4</strain>
        <tissue evidence="4">Leaf</tissue>
    </source>
</reference>
<sequence>MVMACIRLLGLPGFLYKRKILEEIRETIGKAVRLDFNTNSRIRGHFAKMFVYVNLDKPLVAQVLVSGLHQKVEHEALPMICFTCGKYGHAKELCASPQPDLAVGKDQKGTNLTEAVSRGEGAVYGPWIVVERKGNPKSTRTQQSVGDSIYDQGDGLLNPQRRNPEVKALVGRTPVEPALDIRAAGSIVLKAGMDPSSSSMNQPNNVTNLHYTESALQNNEPESQEVSEDGGPSLSSESTSSLSEPVAVQVGHSPGGLNLIRHIAVSFKEKDSANGAQLRGATVSTLGVNKIRSSRKILGSKNGGFRCASSKFLRVFHEYNFEHKPNIVCLLEPRVSGKQTNSIIDKLGFDFSHRIESIGFSSGIWYSLIHFFISFVYGSPDRVKRKSLWTDLIDVLPHDPLPWLIIGDLMLSSHLRIKEVIAPLDLRFIRPSFTWKKGNTHEQIDLALANDTWISSFLGSLVYHLPRIKSDDRPILLKTNPEFNIPKRRPFRFLTGWTKHANFIALVSSKWRFAGNMDDSLSNFTSHVKEWNRSVYGSIGTCKRQLMRSLISIQKAMDRLTSNSLVNLEMEVRDELESVLNHEELL</sequence>
<evidence type="ECO:0000259" key="3">
    <source>
        <dbReference type="PROSITE" id="PS50158"/>
    </source>
</evidence>
<dbReference type="AlphaFoldDB" id="A0A7J8ZBK6"/>
<feature type="compositionally biased region" description="Low complexity" evidence="2">
    <location>
        <begin position="233"/>
        <end position="244"/>
    </location>
</feature>
<dbReference type="SUPFAM" id="SSF56219">
    <property type="entry name" value="DNase I-like"/>
    <property type="match status" value="1"/>
</dbReference>
<feature type="region of interest" description="Disordered" evidence="2">
    <location>
        <begin position="218"/>
        <end position="248"/>
    </location>
</feature>
<dbReference type="Proteomes" id="UP000593574">
    <property type="component" value="Unassembled WGS sequence"/>
</dbReference>
<evidence type="ECO:0000256" key="2">
    <source>
        <dbReference type="SAM" id="MobiDB-lite"/>
    </source>
</evidence>
<proteinExistence type="predicted"/>
<evidence type="ECO:0000256" key="1">
    <source>
        <dbReference type="PROSITE-ProRule" id="PRU00047"/>
    </source>
</evidence>
<accession>A0A7J8ZBK6</accession>
<organism evidence="4 5">
    <name type="scientific">Gossypium laxum</name>
    <dbReference type="NCBI Taxonomy" id="34288"/>
    <lineage>
        <taxon>Eukaryota</taxon>
        <taxon>Viridiplantae</taxon>
        <taxon>Streptophyta</taxon>
        <taxon>Embryophyta</taxon>
        <taxon>Tracheophyta</taxon>
        <taxon>Spermatophyta</taxon>
        <taxon>Magnoliopsida</taxon>
        <taxon>eudicotyledons</taxon>
        <taxon>Gunneridae</taxon>
        <taxon>Pentapetalae</taxon>
        <taxon>rosids</taxon>
        <taxon>malvids</taxon>
        <taxon>Malvales</taxon>
        <taxon>Malvaceae</taxon>
        <taxon>Malvoideae</taxon>
        <taxon>Gossypium</taxon>
    </lineage>
</organism>
<protein>
    <recommendedName>
        <fullName evidence="3">CCHC-type domain-containing protein</fullName>
    </recommendedName>
</protein>
<gene>
    <name evidence="4" type="ORF">Golax_024201</name>
</gene>
<keyword evidence="1" id="KW-0862">Zinc</keyword>